<keyword evidence="3" id="KW-1185">Reference proteome</keyword>
<evidence type="ECO:0000313" key="3">
    <source>
        <dbReference type="Proteomes" id="UP000499080"/>
    </source>
</evidence>
<name>A0A4Y2P0H4_ARAVE</name>
<sequence>MKDVETSTDVFACGDTERIVFQAANSPQRTLGDCGTADVETFTDAFAFGDTERTGFKTPNSPQPGLGDCEQIHFQHPTNPFLDNPDDLPAETELTNHMLNGITSNQVPLQLYQGENEERPDIDPSSF</sequence>
<dbReference type="AlphaFoldDB" id="A0A4Y2P0H4"/>
<organism evidence="2 3">
    <name type="scientific">Araneus ventricosus</name>
    <name type="common">Orbweaver spider</name>
    <name type="synonym">Epeira ventricosa</name>
    <dbReference type="NCBI Taxonomy" id="182803"/>
    <lineage>
        <taxon>Eukaryota</taxon>
        <taxon>Metazoa</taxon>
        <taxon>Ecdysozoa</taxon>
        <taxon>Arthropoda</taxon>
        <taxon>Chelicerata</taxon>
        <taxon>Arachnida</taxon>
        <taxon>Araneae</taxon>
        <taxon>Araneomorphae</taxon>
        <taxon>Entelegynae</taxon>
        <taxon>Araneoidea</taxon>
        <taxon>Araneidae</taxon>
        <taxon>Araneus</taxon>
    </lineage>
</organism>
<comment type="caution">
    <text evidence="2">The sequence shown here is derived from an EMBL/GenBank/DDBJ whole genome shotgun (WGS) entry which is preliminary data.</text>
</comment>
<feature type="region of interest" description="Disordered" evidence="1">
    <location>
        <begin position="106"/>
        <end position="127"/>
    </location>
</feature>
<evidence type="ECO:0000313" key="2">
    <source>
        <dbReference type="EMBL" id="GBN44060.1"/>
    </source>
</evidence>
<accession>A0A4Y2P0H4</accession>
<dbReference type="Proteomes" id="UP000499080">
    <property type="component" value="Unassembled WGS sequence"/>
</dbReference>
<gene>
    <name evidence="2" type="ORF">AVEN_114404_1</name>
</gene>
<proteinExistence type="predicted"/>
<evidence type="ECO:0000256" key="1">
    <source>
        <dbReference type="SAM" id="MobiDB-lite"/>
    </source>
</evidence>
<reference evidence="2 3" key="1">
    <citation type="journal article" date="2019" name="Sci. Rep.">
        <title>Orb-weaving spider Araneus ventricosus genome elucidates the spidroin gene catalogue.</title>
        <authorList>
            <person name="Kono N."/>
            <person name="Nakamura H."/>
            <person name="Ohtoshi R."/>
            <person name="Moran D.A.P."/>
            <person name="Shinohara A."/>
            <person name="Yoshida Y."/>
            <person name="Fujiwara M."/>
            <person name="Mori M."/>
            <person name="Tomita M."/>
            <person name="Arakawa K."/>
        </authorList>
    </citation>
    <scope>NUCLEOTIDE SEQUENCE [LARGE SCALE GENOMIC DNA]</scope>
</reference>
<protein>
    <submittedName>
        <fullName evidence="2">Uncharacterized protein</fullName>
    </submittedName>
</protein>
<feature type="compositionally biased region" description="Basic and acidic residues" evidence="1">
    <location>
        <begin position="116"/>
        <end position="127"/>
    </location>
</feature>
<dbReference type="EMBL" id="BGPR01010066">
    <property type="protein sequence ID" value="GBN44060.1"/>
    <property type="molecule type" value="Genomic_DNA"/>
</dbReference>